<dbReference type="Proteomes" id="UP000623678">
    <property type="component" value="Unassembled WGS sequence"/>
</dbReference>
<feature type="transmembrane region" description="Helical" evidence="1">
    <location>
        <begin position="47"/>
        <end position="72"/>
    </location>
</feature>
<proteinExistence type="predicted"/>
<feature type="transmembrane region" description="Helical" evidence="1">
    <location>
        <begin position="100"/>
        <end position="121"/>
    </location>
</feature>
<reference evidence="3" key="1">
    <citation type="submission" date="2020-08" db="EMBL/GenBank/DDBJ databases">
        <title>Genome public.</title>
        <authorList>
            <person name="Liu C."/>
            <person name="Sun Q."/>
        </authorList>
    </citation>
    <scope>NUCLEOTIDE SEQUENCE</scope>
    <source>
        <strain evidence="3">NSJ-64</strain>
    </source>
</reference>
<dbReference type="Pfam" id="PF04892">
    <property type="entry name" value="VanZ"/>
    <property type="match status" value="1"/>
</dbReference>
<dbReference type="EMBL" id="JACRTD010000002">
    <property type="protein sequence ID" value="MBC8584706.1"/>
    <property type="molecule type" value="Genomic_DNA"/>
</dbReference>
<evidence type="ECO:0000313" key="3">
    <source>
        <dbReference type="EMBL" id="MBC8584706.1"/>
    </source>
</evidence>
<dbReference type="PANTHER" id="PTHR36834:SF1">
    <property type="entry name" value="INTEGRAL MEMBRANE PROTEIN"/>
    <property type="match status" value="1"/>
</dbReference>
<feature type="transmembrane region" description="Helical" evidence="1">
    <location>
        <begin position="6"/>
        <end position="26"/>
    </location>
</feature>
<feature type="transmembrane region" description="Helical" evidence="1">
    <location>
        <begin position="128"/>
        <end position="147"/>
    </location>
</feature>
<keyword evidence="4" id="KW-1185">Reference proteome</keyword>
<sequence length="186" mass="21171">MGLQGILLYTGRAMAFALCIGILWFFKELVVNTGKLNFLNRRFCLELVFVCYIAALVQIIVIRDFTSFFSFWERAHSLSSIQFIPLKTTLAEVKNGLWPFLYHVVGNMIWFVPFGALAPALLPYLRKFFVFLVFAVCCSLCLEILQWTFVTGISDVDDILLNALGAAAGWPFWRTAYSKIVKTDSK</sequence>
<dbReference type="PANTHER" id="PTHR36834">
    <property type="entry name" value="MEMBRANE PROTEIN-RELATED"/>
    <property type="match status" value="1"/>
</dbReference>
<comment type="caution">
    <text evidence="3">The sequence shown here is derived from an EMBL/GenBank/DDBJ whole genome shotgun (WGS) entry which is preliminary data.</text>
</comment>
<evidence type="ECO:0000256" key="1">
    <source>
        <dbReference type="SAM" id="Phobius"/>
    </source>
</evidence>
<keyword evidence="1" id="KW-1133">Transmembrane helix</keyword>
<dbReference type="AlphaFoldDB" id="A0A926EN37"/>
<evidence type="ECO:0000259" key="2">
    <source>
        <dbReference type="Pfam" id="PF04892"/>
    </source>
</evidence>
<feature type="domain" description="VanZ-like" evidence="2">
    <location>
        <begin position="49"/>
        <end position="174"/>
    </location>
</feature>
<keyword evidence="1" id="KW-0472">Membrane</keyword>
<gene>
    <name evidence="3" type="ORF">H8705_03840</name>
</gene>
<evidence type="ECO:0000313" key="4">
    <source>
        <dbReference type="Proteomes" id="UP000623678"/>
    </source>
</evidence>
<accession>A0A926EN37</accession>
<dbReference type="InterPro" id="IPR053150">
    <property type="entry name" value="Teicoplanin_resist-assoc"/>
</dbReference>
<protein>
    <submittedName>
        <fullName evidence="3">VanZ family protein</fullName>
    </submittedName>
</protein>
<dbReference type="RefSeq" id="WP_262394527.1">
    <property type="nucleotide sequence ID" value="NZ_JACRTD010000002.1"/>
</dbReference>
<keyword evidence="1" id="KW-0812">Transmembrane</keyword>
<dbReference type="InterPro" id="IPR006976">
    <property type="entry name" value="VanZ-like"/>
</dbReference>
<organism evidence="3 4">
    <name type="scientific">Youxingia wuxianensis</name>
    <dbReference type="NCBI Taxonomy" id="2763678"/>
    <lineage>
        <taxon>Bacteria</taxon>
        <taxon>Bacillati</taxon>
        <taxon>Bacillota</taxon>
        <taxon>Clostridia</taxon>
        <taxon>Eubacteriales</taxon>
        <taxon>Oscillospiraceae</taxon>
        <taxon>Youxingia</taxon>
    </lineage>
</organism>
<name>A0A926EN37_9FIRM</name>